<evidence type="ECO:0000256" key="1">
    <source>
        <dbReference type="SAM" id="MobiDB-lite"/>
    </source>
</evidence>
<dbReference type="EMBL" id="JAIWYP010000012">
    <property type="protein sequence ID" value="KAH3729384.1"/>
    <property type="molecule type" value="Genomic_DNA"/>
</dbReference>
<dbReference type="AlphaFoldDB" id="A0A9D4HS72"/>
<proteinExistence type="predicted"/>
<reference evidence="2" key="1">
    <citation type="journal article" date="2019" name="bioRxiv">
        <title>The Genome of the Zebra Mussel, Dreissena polymorpha: A Resource for Invasive Species Research.</title>
        <authorList>
            <person name="McCartney M.A."/>
            <person name="Auch B."/>
            <person name="Kono T."/>
            <person name="Mallez S."/>
            <person name="Zhang Y."/>
            <person name="Obille A."/>
            <person name="Becker A."/>
            <person name="Abrahante J.E."/>
            <person name="Garbe J."/>
            <person name="Badalamenti J.P."/>
            <person name="Herman A."/>
            <person name="Mangelson H."/>
            <person name="Liachko I."/>
            <person name="Sullivan S."/>
            <person name="Sone E.D."/>
            <person name="Koren S."/>
            <person name="Silverstein K.A.T."/>
            <person name="Beckman K.B."/>
            <person name="Gohl D.M."/>
        </authorList>
    </citation>
    <scope>NUCLEOTIDE SEQUENCE</scope>
    <source>
        <strain evidence="2">Duluth1</strain>
        <tissue evidence="2">Whole animal</tissue>
    </source>
</reference>
<name>A0A9D4HS72_DREPO</name>
<reference evidence="2" key="2">
    <citation type="submission" date="2020-11" db="EMBL/GenBank/DDBJ databases">
        <authorList>
            <person name="McCartney M.A."/>
            <person name="Auch B."/>
            <person name="Kono T."/>
            <person name="Mallez S."/>
            <person name="Becker A."/>
            <person name="Gohl D.M."/>
            <person name="Silverstein K.A.T."/>
            <person name="Koren S."/>
            <person name="Bechman K.B."/>
            <person name="Herman A."/>
            <person name="Abrahante J.E."/>
            <person name="Garbe J."/>
        </authorList>
    </citation>
    <scope>NUCLEOTIDE SEQUENCE</scope>
    <source>
        <strain evidence="2">Duluth1</strain>
        <tissue evidence="2">Whole animal</tissue>
    </source>
</reference>
<evidence type="ECO:0000313" key="2">
    <source>
        <dbReference type="EMBL" id="KAH3729384.1"/>
    </source>
</evidence>
<keyword evidence="3" id="KW-1185">Reference proteome</keyword>
<accession>A0A9D4HS72</accession>
<feature type="region of interest" description="Disordered" evidence="1">
    <location>
        <begin position="88"/>
        <end position="112"/>
    </location>
</feature>
<sequence length="112" mass="12327">MFGNIPDLGPNVTPHPPIPLSTCSHSIRDPYDILHPSDLRPKDKEYTCVAEEPLKEDMNEAADWILISCKPIILLDVMVKAQSHCGAGETNRYSIGDDQDEPGKTVAPPGKY</sequence>
<comment type="caution">
    <text evidence="2">The sequence shown here is derived from an EMBL/GenBank/DDBJ whole genome shotgun (WGS) entry which is preliminary data.</text>
</comment>
<dbReference type="Proteomes" id="UP000828390">
    <property type="component" value="Unassembled WGS sequence"/>
</dbReference>
<gene>
    <name evidence="2" type="ORF">DPMN_055352</name>
</gene>
<evidence type="ECO:0000313" key="3">
    <source>
        <dbReference type="Proteomes" id="UP000828390"/>
    </source>
</evidence>
<organism evidence="2 3">
    <name type="scientific">Dreissena polymorpha</name>
    <name type="common">Zebra mussel</name>
    <name type="synonym">Mytilus polymorpha</name>
    <dbReference type="NCBI Taxonomy" id="45954"/>
    <lineage>
        <taxon>Eukaryota</taxon>
        <taxon>Metazoa</taxon>
        <taxon>Spiralia</taxon>
        <taxon>Lophotrochozoa</taxon>
        <taxon>Mollusca</taxon>
        <taxon>Bivalvia</taxon>
        <taxon>Autobranchia</taxon>
        <taxon>Heteroconchia</taxon>
        <taxon>Euheterodonta</taxon>
        <taxon>Imparidentia</taxon>
        <taxon>Neoheterodontei</taxon>
        <taxon>Myida</taxon>
        <taxon>Dreissenoidea</taxon>
        <taxon>Dreissenidae</taxon>
        <taxon>Dreissena</taxon>
    </lineage>
</organism>
<protein>
    <submittedName>
        <fullName evidence="2">Uncharacterized protein</fullName>
    </submittedName>
</protein>